<dbReference type="PANTHER" id="PTHR30251:SF2">
    <property type="entry name" value="FIMBRIAL CHAPERONE YADV-RELATED"/>
    <property type="match status" value="1"/>
</dbReference>
<reference evidence="8 11" key="2">
    <citation type="submission" date="2019-12" db="EMBL/GenBank/DDBJ databases">
        <title>Enteriobacteria Tanzani isolates_10432.</title>
        <authorList>
            <person name="Subbiah M."/>
            <person name="Call D."/>
        </authorList>
    </citation>
    <scope>NUCLEOTIDE SEQUENCE [LARGE SCALE GENOMIC DNA]</scope>
    <source>
        <strain evidence="8 11">10432wF6</strain>
    </source>
</reference>
<dbReference type="InterPro" id="IPR013783">
    <property type="entry name" value="Ig-like_fold"/>
</dbReference>
<keyword evidence="4" id="KW-0574">Periplasm</keyword>
<accession>A0A2J1DI40</accession>
<sequence>MTKKNTLQKLFTFASLCLFTASSHAAFVLNSTRYVFDEKRENISVQVDNQSTQEYGGQIWIENQDQNDKNVYFVPSPTFFKVAEQHKQILRILKINDALPKDKESLFWINIQEIPKAPKDGTNTLSIALHTQVKMFYRPDALKEKRENAEQNIKAISSEGNTVLWNDTPYYFAIISVKQNGTAIKVSEDIKDKLSVFAPGEKVSLGKSVTSNSLSIVAFDDYGVDKEYKLNKS</sequence>
<evidence type="ECO:0000256" key="6">
    <source>
        <dbReference type="SAM" id="SignalP"/>
    </source>
</evidence>
<dbReference type="AlphaFoldDB" id="A0A2J1DI40"/>
<evidence type="ECO:0000313" key="8">
    <source>
        <dbReference type="EMBL" id="MWL45167.1"/>
    </source>
</evidence>
<evidence type="ECO:0000256" key="4">
    <source>
        <dbReference type="ARBA" id="ARBA00022764"/>
    </source>
</evidence>
<feature type="signal peptide" evidence="6">
    <location>
        <begin position="1"/>
        <end position="25"/>
    </location>
</feature>
<gene>
    <name evidence="9" type="ORF">CWS33_03265</name>
    <name evidence="8" type="ORF">GQM04_06440</name>
</gene>
<reference evidence="9 10" key="1">
    <citation type="submission" date="2017-12" db="EMBL/GenBank/DDBJ databases">
        <title>Rapid rising of carbapenem-resistant Enterobacteriaceae(CRE) and emergence of colistin resistance genemcr-1 in CRE in the hospital of Henan, China.</title>
        <authorList>
            <person name="Sun Q."/>
            <person name="Zhang R."/>
            <person name="Li Y."/>
            <person name="Shen Y."/>
            <person name="Zhang Y."/>
            <person name="Yang J."/>
            <person name="Shu L."/>
            <person name="Zhou H."/>
            <person name="Wang Y."/>
            <person name="Wang B."/>
            <person name="Shen Z."/>
        </authorList>
    </citation>
    <scope>NUCLEOTIDE SEQUENCE [LARGE SCALE GENOMIC DNA]</scope>
    <source>
        <strain evidence="9 10">3512</strain>
    </source>
</reference>
<evidence type="ECO:0000313" key="11">
    <source>
        <dbReference type="Proteomes" id="UP000487258"/>
    </source>
</evidence>
<evidence type="ECO:0000313" key="9">
    <source>
        <dbReference type="EMBL" id="PKD91413.1"/>
    </source>
</evidence>
<dbReference type="GO" id="GO:0071555">
    <property type="term" value="P:cell wall organization"/>
    <property type="evidence" value="ECO:0007669"/>
    <property type="project" value="InterPro"/>
</dbReference>
<organism evidence="8 11">
    <name type="scientific">Escherichia coli</name>
    <dbReference type="NCBI Taxonomy" id="562"/>
    <lineage>
        <taxon>Bacteria</taxon>
        <taxon>Pseudomonadati</taxon>
        <taxon>Pseudomonadota</taxon>
        <taxon>Gammaproteobacteria</taxon>
        <taxon>Enterobacterales</taxon>
        <taxon>Enterobacteriaceae</taxon>
        <taxon>Escherichia</taxon>
    </lineage>
</organism>
<evidence type="ECO:0000256" key="1">
    <source>
        <dbReference type="ARBA" id="ARBA00004418"/>
    </source>
</evidence>
<comment type="subcellular location">
    <subcellularLocation>
        <location evidence="1">Periplasm</location>
    </subcellularLocation>
</comment>
<dbReference type="SUPFAM" id="SSF49354">
    <property type="entry name" value="PapD-like"/>
    <property type="match status" value="1"/>
</dbReference>
<dbReference type="InterPro" id="IPR008962">
    <property type="entry name" value="PapD-like_sf"/>
</dbReference>
<protein>
    <submittedName>
        <fullName evidence="8 9">Fimbrial chaperone</fullName>
    </submittedName>
</protein>
<dbReference type="SUPFAM" id="SSF49584">
    <property type="entry name" value="Periplasmic chaperone C-domain"/>
    <property type="match status" value="1"/>
</dbReference>
<dbReference type="Proteomes" id="UP000487258">
    <property type="component" value="Unassembled WGS sequence"/>
</dbReference>
<keyword evidence="5" id="KW-0143">Chaperone</keyword>
<evidence type="ECO:0000259" key="7">
    <source>
        <dbReference type="Pfam" id="PF00345"/>
    </source>
</evidence>
<dbReference type="InterPro" id="IPR016147">
    <property type="entry name" value="Pili_assmbl_chaperone_N"/>
</dbReference>
<dbReference type="EMBL" id="WTMY01000035">
    <property type="protein sequence ID" value="MWL45167.1"/>
    <property type="molecule type" value="Genomic_DNA"/>
</dbReference>
<dbReference type="InterPro" id="IPR001829">
    <property type="entry name" value="Pili_assmbl_chaperone_bac"/>
</dbReference>
<dbReference type="GO" id="GO:0030288">
    <property type="term" value="C:outer membrane-bounded periplasmic space"/>
    <property type="evidence" value="ECO:0007669"/>
    <property type="project" value="InterPro"/>
</dbReference>
<evidence type="ECO:0000256" key="5">
    <source>
        <dbReference type="ARBA" id="ARBA00023186"/>
    </source>
</evidence>
<dbReference type="PANTHER" id="PTHR30251">
    <property type="entry name" value="PILUS ASSEMBLY CHAPERONE"/>
    <property type="match status" value="1"/>
</dbReference>
<dbReference type="EMBL" id="PITP01000003">
    <property type="protein sequence ID" value="PKD91413.1"/>
    <property type="molecule type" value="Genomic_DNA"/>
</dbReference>
<dbReference type="NCBIfam" id="NF011758">
    <property type="entry name" value="PRK15211.1"/>
    <property type="match status" value="1"/>
</dbReference>
<dbReference type="Pfam" id="PF00345">
    <property type="entry name" value="PapD_N"/>
    <property type="match status" value="1"/>
</dbReference>
<dbReference type="RefSeq" id="WP_000162908.1">
    <property type="nucleotide sequence ID" value="NZ_AP021944.1"/>
</dbReference>
<dbReference type="Proteomes" id="UP000233549">
    <property type="component" value="Unassembled WGS sequence"/>
</dbReference>
<keyword evidence="3 6" id="KW-0732">Signal</keyword>
<dbReference type="Gene3D" id="2.60.40.10">
    <property type="entry name" value="Immunoglobulins"/>
    <property type="match status" value="2"/>
</dbReference>
<evidence type="ECO:0000256" key="3">
    <source>
        <dbReference type="ARBA" id="ARBA00022729"/>
    </source>
</evidence>
<feature type="chain" id="PRO_5041063529" evidence="6">
    <location>
        <begin position="26"/>
        <end position="233"/>
    </location>
</feature>
<name>A0A2J1DI40_ECOLX</name>
<dbReference type="InterPro" id="IPR050643">
    <property type="entry name" value="Periplasmic_pilus_chap"/>
</dbReference>
<evidence type="ECO:0000256" key="2">
    <source>
        <dbReference type="ARBA" id="ARBA00007399"/>
    </source>
</evidence>
<feature type="domain" description="Pili assembly chaperone N-terminal" evidence="7">
    <location>
        <begin position="27"/>
        <end position="142"/>
    </location>
</feature>
<dbReference type="PRINTS" id="PR00969">
    <property type="entry name" value="CHAPERONPILI"/>
</dbReference>
<evidence type="ECO:0000313" key="10">
    <source>
        <dbReference type="Proteomes" id="UP000233549"/>
    </source>
</evidence>
<comment type="similarity">
    <text evidence="2">Belongs to the periplasmic pilus chaperone family.</text>
</comment>
<comment type="caution">
    <text evidence="8">The sequence shown here is derived from an EMBL/GenBank/DDBJ whole genome shotgun (WGS) entry which is preliminary data.</text>
</comment>
<proteinExistence type="inferred from homology"/>
<dbReference type="InterPro" id="IPR036316">
    <property type="entry name" value="Pili_assmbl_chap_C_dom_sf"/>
</dbReference>